<proteinExistence type="predicted"/>
<reference evidence="2 3" key="1">
    <citation type="submission" date="2018-05" db="EMBL/GenBank/DDBJ databases">
        <title>Draft genome sequence of Streptococcus panodentis CCUG 70867T.</title>
        <authorList>
            <person name="Salva-Serra F."/>
            <person name="Mendez V."/>
            <person name="Jaen-Luchoro D."/>
            <person name="Gonzales-Siles L."/>
            <person name="Karlsson R."/>
            <person name="Engstrom-Jakobsson H."/>
            <person name="Busquets A."/>
            <person name="Gomila M."/>
            <person name="Pineiro-Iglesias B."/>
            <person name="Bennasar-Figueras A."/>
            <person name="Seeger M."/>
            <person name="Moore E."/>
        </authorList>
    </citation>
    <scope>NUCLEOTIDE SEQUENCE [LARGE SCALE GENOMIC DNA]</scope>
    <source>
        <strain evidence="2 3">CCUG 70867</strain>
    </source>
</reference>
<name>A0ABS5AX34_9STRE</name>
<feature type="region of interest" description="Disordered" evidence="1">
    <location>
        <begin position="1"/>
        <end position="39"/>
    </location>
</feature>
<protein>
    <submittedName>
        <fullName evidence="2">Uncharacterized protein</fullName>
    </submittedName>
</protein>
<dbReference type="Proteomes" id="UP001519349">
    <property type="component" value="Unassembled WGS sequence"/>
</dbReference>
<evidence type="ECO:0000256" key="1">
    <source>
        <dbReference type="SAM" id="MobiDB-lite"/>
    </source>
</evidence>
<organism evidence="2 3">
    <name type="scientific">Streptococcus panodentis</name>
    <dbReference type="NCBI Taxonomy" id="1581472"/>
    <lineage>
        <taxon>Bacteria</taxon>
        <taxon>Bacillati</taxon>
        <taxon>Bacillota</taxon>
        <taxon>Bacilli</taxon>
        <taxon>Lactobacillales</taxon>
        <taxon>Streptococcaceae</taxon>
        <taxon>Streptococcus</taxon>
    </lineage>
</organism>
<evidence type="ECO:0000313" key="3">
    <source>
        <dbReference type="Proteomes" id="UP001519349"/>
    </source>
</evidence>
<sequence length="64" mass="7371">MDFCQARPQTILKSHPASRSQRRVKSKQKEKQQPETASLSIDQTSFIDMHTIVGNVRNKTKFVI</sequence>
<evidence type="ECO:0000313" key="2">
    <source>
        <dbReference type="EMBL" id="MBP2620299.1"/>
    </source>
</evidence>
<dbReference type="EMBL" id="QFAY01000004">
    <property type="protein sequence ID" value="MBP2620299.1"/>
    <property type="molecule type" value="Genomic_DNA"/>
</dbReference>
<keyword evidence="3" id="KW-1185">Reference proteome</keyword>
<gene>
    <name evidence="2" type="ORF">DHL47_02920</name>
</gene>
<accession>A0ABS5AX34</accession>
<comment type="caution">
    <text evidence="2">The sequence shown here is derived from an EMBL/GenBank/DDBJ whole genome shotgun (WGS) entry which is preliminary data.</text>
</comment>